<gene>
    <name evidence="2" type="ORF">LYSHEL_29460</name>
</gene>
<keyword evidence="3" id="KW-1185">Reference proteome</keyword>
<feature type="signal peptide" evidence="1">
    <location>
        <begin position="1"/>
        <end position="21"/>
    </location>
</feature>
<evidence type="ECO:0000256" key="1">
    <source>
        <dbReference type="SAM" id="SignalP"/>
    </source>
</evidence>
<dbReference type="SUPFAM" id="SSF49452">
    <property type="entry name" value="Starch-binding domain-like"/>
    <property type="match status" value="1"/>
</dbReference>
<organism evidence="2 3">
    <name type="scientific">Lysobacter helvus</name>
    <dbReference type="NCBI Taxonomy" id="2675059"/>
    <lineage>
        <taxon>Bacteria</taxon>
        <taxon>Pseudomonadati</taxon>
        <taxon>Pseudomonadota</taxon>
        <taxon>Gammaproteobacteria</taxon>
        <taxon>Lysobacterales</taxon>
        <taxon>Lysobacteraceae</taxon>
        <taxon>Lysobacter</taxon>
    </lineage>
</organism>
<evidence type="ECO:0000313" key="3">
    <source>
        <dbReference type="Proteomes" id="UP000680514"/>
    </source>
</evidence>
<keyword evidence="1" id="KW-0732">Signal</keyword>
<feature type="chain" id="PRO_5045429479" description="Carboxypeptidase regulatory-like domain-containing protein" evidence="1">
    <location>
        <begin position="22"/>
        <end position="97"/>
    </location>
</feature>
<accession>A0ABM7QHE2</accession>
<name>A0ABM7QHE2_9GAMM</name>
<proteinExistence type="predicted"/>
<evidence type="ECO:0000313" key="2">
    <source>
        <dbReference type="EMBL" id="BCT97075.1"/>
    </source>
</evidence>
<dbReference type="RefSeq" id="WP_213434824.1">
    <property type="nucleotide sequence ID" value="NZ_AP024546.1"/>
</dbReference>
<reference evidence="2 3" key="1">
    <citation type="submission" date="2021-03" db="EMBL/GenBank/DDBJ databases">
        <title>Complete Genome Sequences of Two Lysobacter Strains Isolated from Sea Water (Lysobacter caseinilyticus) and Soil (Lysobacter helvus) in South Korea.</title>
        <authorList>
            <person name="Watanabe Y."/>
            <person name="Arakawa K."/>
        </authorList>
    </citation>
    <scope>NUCLEOTIDE SEQUENCE [LARGE SCALE GENOMIC DNA]</scope>
    <source>
        <strain evidence="2 3">D10</strain>
    </source>
</reference>
<dbReference type="EMBL" id="AP024546">
    <property type="protein sequence ID" value="BCT97075.1"/>
    <property type="molecule type" value="Genomic_DNA"/>
</dbReference>
<sequence length="97" mass="10512">MNRHRFTIALLVAALASPAAAQQSSGNLMGDGKAGDVVRVERQATGYHREIKVEADGKYRIPRIPTGIYIVTVTHADGTVDKPKEVRVQIGTTSRVK</sequence>
<dbReference type="InterPro" id="IPR013784">
    <property type="entry name" value="Carb-bd-like_fold"/>
</dbReference>
<protein>
    <recommendedName>
        <fullName evidence="4">Carboxypeptidase regulatory-like domain-containing protein</fullName>
    </recommendedName>
</protein>
<dbReference type="Proteomes" id="UP000680514">
    <property type="component" value="Chromosome"/>
</dbReference>
<dbReference type="Gene3D" id="2.60.40.1120">
    <property type="entry name" value="Carboxypeptidase-like, regulatory domain"/>
    <property type="match status" value="1"/>
</dbReference>
<evidence type="ECO:0008006" key="4">
    <source>
        <dbReference type="Google" id="ProtNLM"/>
    </source>
</evidence>